<feature type="active site" description="Nucleophile" evidence="7">
    <location>
        <position position="158"/>
    </location>
</feature>
<protein>
    <recommendedName>
        <fullName evidence="9">L,D-TPase catalytic domain-containing protein</fullName>
    </recommendedName>
</protein>
<evidence type="ECO:0000256" key="8">
    <source>
        <dbReference type="SAM" id="SignalP"/>
    </source>
</evidence>
<feature type="signal peptide" evidence="8">
    <location>
        <begin position="1"/>
        <end position="27"/>
    </location>
</feature>
<dbReference type="Pfam" id="PF03734">
    <property type="entry name" value="YkuD"/>
    <property type="match status" value="1"/>
</dbReference>
<dbReference type="InterPro" id="IPR005490">
    <property type="entry name" value="LD_TPept_cat_dom"/>
</dbReference>
<evidence type="ECO:0000256" key="7">
    <source>
        <dbReference type="PROSITE-ProRule" id="PRU01373"/>
    </source>
</evidence>
<dbReference type="AlphaFoldDB" id="A0A410JVR3"/>
<keyword evidence="3" id="KW-0808">Transferase</keyword>
<dbReference type="EMBL" id="CP035108">
    <property type="protein sequence ID" value="QAR32276.1"/>
    <property type="molecule type" value="Genomic_DNA"/>
</dbReference>
<dbReference type="Pfam" id="PF24125">
    <property type="entry name" value="Cds6_C"/>
    <property type="match status" value="2"/>
</dbReference>
<evidence type="ECO:0000313" key="11">
    <source>
        <dbReference type="Proteomes" id="UP000287502"/>
    </source>
</evidence>
<keyword evidence="8" id="KW-0732">Signal</keyword>
<evidence type="ECO:0000256" key="3">
    <source>
        <dbReference type="ARBA" id="ARBA00022679"/>
    </source>
</evidence>
<sequence length="427" mass="48474">MEKTLSSKLSALFILLAVVFAAFSAQAQQQLSGNVFAYKSEPFVAVVVDKSTSILYIVEMKDDRPEIIAKTSVLVGGGGGDKKVSGDMKTPEGVYYITGFLSPEQLRKAYGSTADDYGTGAFPLSYPNFFDRISGKTGSGIWIHGKRVDRKEQTTRGCVALENDVLDKYKQYLKRGVPVVIARKVNFEQLHNYESEKAFLKEKLDGLVASWEGLDYDSFASNYHIQFRSGSGENYAQYLRKKKVLMGLYPERSIEISSVRAFKENGDEFLYDFNQLYCADNLLAYGNKKLYLKKEVDELKIIAEEFFSESYEPVVRARVAEFLEEWKISWESMDIGKYMAAYSSSFSSDGFSYESWKADKTDKFQKYSTIKINIDNIKISQVSPKRVRVSFIQHFIGDSYSDTGIKTLELEGCPGDYKIRSELWRAK</sequence>
<dbReference type="GO" id="GO:0009252">
    <property type="term" value="P:peptidoglycan biosynthetic process"/>
    <property type="evidence" value="ECO:0007669"/>
    <property type="project" value="UniProtKB-UniPathway"/>
</dbReference>
<keyword evidence="5 7" id="KW-0573">Peptidoglycan synthesis</keyword>
<reference evidence="10 11" key="1">
    <citation type="submission" date="2019-01" db="EMBL/GenBank/DDBJ databases">
        <title>Geovibrio thiophilus DSM 11263, complete genome.</title>
        <authorList>
            <person name="Spring S."/>
            <person name="Bunk B."/>
            <person name="Sproer C."/>
        </authorList>
    </citation>
    <scope>NUCLEOTIDE SEQUENCE [LARGE SCALE GENOMIC DNA]</scope>
    <source>
        <strain evidence="10 11">DSM 11263</strain>
    </source>
</reference>
<dbReference type="Proteomes" id="UP000287502">
    <property type="component" value="Chromosome"/>
</dbReference>
<evidence type="ECO:0000259" key="9">
    <source>
        <dbReference type="PROSITE" id="PS52029"/>
    </source>
</evidence>
<dbReference type="OrthoDB" id="9809748at2"/>
<keyword evidence="11" id="KW-1185">Reference proteome</keyword>
<name>A0A410JVR3_9BACT</name>
<evidence type="ECO:0000256" key="2">
    <source>
        <dbReference type="ARBA" id="ARBA00005992"/>
    </source>
</evidence>
<accession>A0A410JVR3</accession>
<evidence type="ECO:0000256" key="1">
    <source>
        <dbReference type="ARBA" id="ARBA00004752"/>
    </source>
</evidence>
<dbReference type="InterPro" id="IPR056203">
    <property type="entry name" value="Cds6_C"/>
</dbReference>
<evidence type="ECO:0000256" key="5">
    <source>
        <dbReference type="ARBA" id="ARBA00022984"/>
    </source>
</evidence>
<dbReference type="GO" id="GO:0004180">
    <property type="term" value="F:carboxypeptidase activity"/>
    <property type="evidence" value="ECO:0007669"/>
    <property type="project" value="UniProtKB-ARBA"/>
</dbReference>
<dbReference type="Gene3D" id="2.40.440.10">
    <property type="entry name" value="L,D-transpeptidase catalytic domain-like"/>
    <property type="match status" value="1"/>
</dbReference>
<proteinExistence type="inferred from homology"/>
<dbReference type="SUPFAM" id="SSF54427">
    <property type="entry name" value="NTF2-like"/>
    <property type="match status" value="1"/>
</dbReference>
<keyword evidence="6 7" id="KW-0961">Cell wall biogenesis/degradation</keyword>
<comment type="pathway">
    <text evidence="1 7">Cell wall biogenesis; peptidoglycan biosynthesis.</text>
</comment>
<dbReference type="PANTHER" id="PTHR36699:SF1">
    <property type="entry name" value="L,D-TRANSPEPTIDASE YAFK-RELATED"/>
    <property type="match status" value="1"/>
</dbReference>
<feature type="chain" id="PRO_5019452020" description="L,D-TPase catalytic domain-containing protein" evidence="8">
    <location>
        <begin position="28"/>
        <end position="427"/>
    </location>
</feature>
<keyword evidence="4 7" id="KW-0133">Cell shape</keyword>
<dbReference type="GO" id="GO:0008360">
    <property type="term" value="P:regulation of cell shape"/>
    <property type="evidence" value="ECO:0007669"/>
    <property type="project" value="UniProtKB-UniRule"/>
</dbReference>
<dbReference type="InterPro" id="IPR038063">
    <property type="entry name" value="Transpep_catalytic_dom"/>
</dbReference>
<gene>
    <name evidence="10" type="ORF">EP073_02345</name>
</gene>
<evidence type="ECO:0000256" key="4">
    <source>
        <dbReference type="ARBA" id="ARBA00022960"/>
    </source>
</evidence>
<feature type="domain" description="L,D-TPase catalytic" evidence="9">
    <location>
        <begin position="44"/>
        <end position="182"/>
    </location>
</feature>
<dbReference type="UniPathway" id="UPA00219"/>
<dbReference type="GO" id="GO:0016740">
    <property type="term" value="F:transferase activity"/>
    <property type="evidence" value="ECO:0007669"/>
    <property type="project" value="UniProtKB-KW"/>
</dbReference>
<dbReference type="PANTHER" id="PTHR36699">
    <property type="entry name" value="LD-TRANSPEPTIDASE"/>
    <property type="match status" value="1"/>
</dbReference>
<evidence type="ECO:0000256" key="6">
    <source>
        <dbReference type="ARBA" id="ARBA00023316"/>
    </source>
</evidence>
<dbReference type="PROSITE" id="PS52029">
    <property type="entry name" value="LD_TPASE"/>
    <property type="match status" value="1"/>
</dbReference>
<dbReference type="KEGG" id="gtl:EP073_02345"/>
<dbReference type="CDD" id="cd16913">
    <property type="entry name" value="YkuD_like"/>
    <property type="match status" value="1"/>
</dbReference>
<organism evidence="10 11">
    <name type="scientific">Geovibrio thiophilus</name>
    <dbReference type="NCBI Taxonomy" id="139438"/>
    <lineage>
        <taxon>Bacteria</taxon>
        <taxon>Pseudomonadati</taxon>
        <taxon>Deferribacterota</taxon>
        <taxon>Deferribacteres</taxon>
        <taxon>Deferribacterales</taxon>
        <taxon>Geovibrionaceae</taxon>
        <taxon>Geovibrio</taxon>
    </lineage>
</organism>
<feature type="active site" description="Proton donor/acceptor" evidence="7">
    <location>
        <position position="144"/>
    </location>
</feature>
<dbReference type="GO" id="GO:0071555">
    <property type="term" value="P:cell wall organization"/>
    <property type="evidence" value="ECO:0007669"/>
    <property type="project" value="UniProtKB-UniRule"/>
</dbReference>
<dbReference type="SUPFAM" id="SSF141523">
    <property type="entry name" value="L,D-transpeptidase catalytic domain-like"/>
    <property type="match status" value="1"/>
</dbReference>
<evidence type="ECO:0000313" key="10">
    <source>
        <dbReference type="EMBL" id="QAR32276.1"/>
    </source>
</evidence>
<dbReference type="InterPro" id="IPR032710">
    <property type="entry name" value="NTF2-like_dom_sf"/>
</dbReference>
<comment type="similarity">
    <text evidence="2">Belongs to the YkuD family.</text>
</comment>